<dbReference type="InterPro" id="IPR036439">
    <property type="entry name" value="Dockerin_dom_sf"/>
</dbReference>
<evidence type="ECO:0000313" key="3">
    <source>
        <dbReference type="EMBL" id="SBT08921.1"/>
    </source>
</evidence>
<dbReference type="AlphaFoldDB" id="A0A1A8XW28"/>
<dbReference type="Gene3D" id="1.10.1330.10">
    <property type="entry name" value="Dockerin domain"/>
    <property type="match status" value="1"/>
</dbReference>
<dbReference type="EMBL" id="FLQX01000145">
    <property type="protein sequence ID" value="SBT08921.1"/>
    <property type="molecule type" value="Genomic_DNA"/>
</dbReference>
<evidence type="ECO:0000259" key="2">
    <source>
        <dbReference type="SMART" id="SM00089"/>
    </source>
</evidence>
<sequence>MPVRQSLRRLATFLLLALFGESRLMRACLCLCSLVLASQVWATPCDVDGDGDIDLDDLTLIQQAILARTPVSGPGDPRDADSNGVINSIDGRLCALRCTRPKCATTHTPPTVSLTAPAAGAMYTLPATVTVTATVSGVDVNTPISRVDFYQGNTLIGGATASPYTIIWTPTIAGSYSLTAKATDSAGGVTTSAARSITVQAANQLPSVSLSSPIADQSFTAPANVPLTATASDADGTLAKVEFFQGATLIGSATTPPYSVVWSNVPVGSYSLTAKATDNLGGTRTSAAVPITVSPAGPTILYLHGDHLGTPRVATNESNVVVWRNLPTTEPFGMALPEEDPDGDGKATVINLRFPGQYFDRETMLHYSYLRDYDPDTGRYVQSDPIGLVAGINTYDYVGGNPLSLIDSRGLWGERAHEKIIDKAFLGYDASIIKLIKEGSADVDAAINQIPGVGNSYEHAMRDPGQSIADVRQKMCRFVRRNMDLYLKYKKLGNNWLAYHYLGRALHPIMDSTSPAHRGFQVWHPIDDGAKHGNEHGSIEGLNALSPELLFETINLINAVLSSPESCPCGS</sequence>
<dbReference type="InterPro" id="IPR002105">
    <property type="entry name" value="Dockerin_1_rpt"/>
</dbReference>
<dbReference type="InterPro" id="IPR022409">
    <property type="entry name" value="PKD/Chitinase_dom"/>
</dbReference>
<dbReference type="NCBIfam" id="TIGR03696">
    <property type="entry name" value="Rhs_assc_core"/>
    <property type="match status" value="1"/>
</dbReference>
<dbReference type="InterPro" id="IPR013783">
    <property type="entry name" value="Ig-like_fold"/>
</dbReference>
<dbReference type="PROSITE" id="PS00018">
    <property type="entry name" value="EF_HAND_1"/>
    <property type="match status" value="1"/>
</dbReference>
<dbReference type="PRINTS" id="PR00394">
    <property type="entry name" value="RHSPROTEIN"/>
</dbReference>
<dbReference type="InterPro" id="IPR050708">
    <property type="entry name" value="T6SS_VgrG/RHS"/>
</dbReference>
<keyword evidence="1" id="KW-0732">Signal</keyword>
<gene>
    <name evidence="3" type="ORF">ACCAA_660002</name>
</gene>
<keyword evidence="4" id="KW-1185">Reference proteome</keyword>
<dbReference type="PANTHER" id="PTHR32305">
    <property type="match status" value="1"/>
</dbReference>
<dbReference type="PANTHER" id="PTHR32305:SF15">
    <property type="entry name" value="PROTEIN RHSA-RELATED"/>
    <property type="match status" value="1"/>
</dbReference>
<feature type="signal peptide" evidence="1">
    <location>
        <begin position="1"/>
        <end position="42"/>
    </location>
</feature>
<dbReference type="RefSeq" id="WP_186408526.1">
    <property type="nucleotide sequence ID" value="NZ_FLQX01000145.1"/>
</dbReference>
<dbReference type="SUPFAM" id="SSF63446">
    <property type="entry name" value="Type I dockerin domain"/>
    <property type="match status" value="1"/>
</dbReference>
<feature type="chain" id="PRO_5008381792" description="PKD/Chitinase domain-containing protein" evidence="1">
    <location>
        <begin position="43"/>
        <end position="571"/>
    </location>
</feature>
<dbReference type="Pfam" id="PF00404">
    <property type="entry name" value="Dockerin_1"/>
    <property type="match status" value="1"/>
</dbReference>
<reference evidence="4" key="1">
    <citation type="submission" date="2016-06" db="EMBL/GenBank/DDBJ databases">
        <authorList>
            <person name="McIlroy S.J."/>
            <person name="Karst S.M."/>
            <person name="Albertsen M."/>
        </authorList>
    </citation>
    <scope>NUCLEOTIDE SEQUENCE [LARGE SCALE GENOMIC DNA]</scope>
</reference>
<feature type="domain" description="PKD/Chitinase" evidence="2">
    <location>
        <begin position="113"/>
        <end position="202"/>
    </location>
</feature>
<name>A0A1A8XW28_9PROT</name>
<accession>A0A1A8XW28</accession>
<dbReference type="STRING" id="1860102.ACCAA_660002"/>
<dbReference type="SMART" id="SM00089">
    <property type="entry name" value="PKD"/>
    <property type="match status" value="2"/>
</dbReference>
<organism evidence="3 4">
    <name type="scientific">Candidatus Accumulibacter aalborgensis</name>
    <dbReference type="NCBI Taxonomy" id="1860102"/>
    <lineage>
        <taxon>Bacteria</taxon>
        <taxon>Pseudomonadati</taxon>
        <taxon>Pseudomonadota</taxon>
        <taxon>Betaproteobacteria</taxon>
        <taxon>Candidatus Accumulibacter</taxon>
    </lineage>
</organism>
<dbReference type="Pfam" id="PF17957">
    <property type="entry name" value="Big_7"/>
    <property type="match status" value="2"/>
</dbReference>
<feature type="domain" description="PKD/Chitinase" evidence="2">
    <location>
        <begin position="205"/>
        <end position="296"/>
    </location>
</feature>
<dbReference type="InterPro" id="IPR022385">
    <property type="entry name" value="Rhs_assc_core"/>
</dbReference>
<dbReference type="GO" id="GO:0004553">
    <property type="term" value="F:hydrolase activity, hydrolyzing O-glycosyl compounds"/>
    <property type="evidence" value="ECO:0007669"/>
    <property type="project" value="InterPro"/>
</dbReference>
<evidence type="ECO:0000256" key="1">
    <source>
        <dbReference type="SAM" id="SignalP"/>
    </source>
</evidence>
<dbReference type="Proteomes" id="UP000199169">
    <property type="component" value="Unassembled WGS sequence"/>
</dbReference>
<proteinExistence type="predicted"/>
<dbReference type="GO" id="GO:0000272">
    <property type="term" value="P:polysaccharide catabolic process"/>
    <property type="evidence" value="ECO:0007669"/>
    <property type="project" value="InterPro"/>
</dbReference>
<protein>
    <recommendedName>
        <fullName evidence="2">PKD/Chitinase domain-containing protein</fullName>
    </recommendedName>
</protein>
<dbReference type="InterPro" id="IPR018247">
    <property type="entry name" value="EF_Hand_1_Ca_BS"/>
</dbReference>
<evidence type="ECO:0000313" key="4">
    <source>
        <dbReference type="Proteomes" id="UP000199169"/>
    </source>
</evidence>
<dbReference type="Gene3D" id="2.60.40.10">
    <property type="entry name" value="Immunoglobulins"/>
    <property type="match status" value="2"/>
</dbReference>